<comment type="function">
    <text evidence="18">Catalyzes the transfer of a two-carbon ketol group from a ketose donor to an aldose acceptor, via a covalent intermediate with the cofactor thiamine pyrophosphate.</text>
</comment>
<comment type="cofactor">
    <cofactor evidence="15">
        <name>thiamine diphosphate</name>
        <dbReference type="ChEBI" id="CHEBI:58937"/>
    </cofactor>
    <text evidence="15">Binds 1 thiamine pyrophosphate per subunit. During the reaction, the substrate forms a covalent intermediate with the cofactor.</text>
</comment>
<feature type="binding site" evidence="15">
    <location>
        <position position="438"/>
    </location>
    <ligand>
        <name>thiamine diphosphate</name>
        <dbReference type="ChEBI" id="CHEBI:58937"/>
    </ligand>
</feature>
<feature type="binding site" evidence="15">
    <location>
        <position position="156"/>
    </location>
    <ligand>
        <name>thiamine diphosphate</name>
        <dbReference type="ChEBI" id="CHEBI:58937"/>
    </ligand>
</feature>
<feature type="binding site" evidence="14">
    <location>
        <position position="521"/>
    </location>
    <ligand>
        <name>substrate</name>
    </ligand>
</feature>
<feature type="binding site" evidence="14">
    <location>
        <position position="261"/>
    </location>
    <ligand>
        <name>substrate</name>
    </ligand>
</feature>
<evidence type="ECO:0000256" key="12">
    <source>
        <dbReference type="NCBIfam" id="TIGR00232"/>
    </source>
</evidence>
<dbReference type="GO" id="GO:0009052">
    <property type="term" value="P:pentose-phosphate shunt, non-oxidative branch"/>
    <property type="evidence" value="ECO:0007669"/>
    <property type="project" value="UniProtKB-ARBA"/>
</dbReference>
<dbReference type="Pfam" id="PF22613">
    <property type="entry name" value="Transketolase_C_1"/>
    <property type="match status" value="1"/>
</dbReference>
<feature type="binding site" evidence="14">
    <location>
        <position position="474"/>
    </location>
    <ligand>
        <name>substrate</name>
    </ligand>
</feature>
<evidence type="ECO:0000256" key="5">
    <source>
        <dbReference type="ARBA" id="ARBA00013152"/>
    </source>
</evidence>
<evidence type="ECO:0000256" key="13">
    <source>
        <dbReference type="PIRSR" id="PIRSR605478-1"/>
    </source>
</evidence>
<feature type="binding site" evidence="14">
    <location>
        <position position="470"/>
    </location>
    <ligand>
        <name>substrate</name>
    </ligand>
</feature>
<evidence type="ECO:0000256" key="10">
    <source>
        <dbReference type="ARBA" id="ARBA00023052"/>
    </source>
</evidence>
<dbReference type="CDD" id="cd07033">
    <property type="entry name" value="TPP_PYR_DXS_TK_like"/>
    <property type="match status" value="1"/>
</dbReference>
<name>A0A1R4H2G4_9GAMM</name>
<dbReference type="InterPro" id="IPR005475">
    <property type="entry name" value="Transketolase-like_Pyr-bd"/>
</dbReference>
<dbReference type="GO" id="GO:0004802">
    <property type="term" value="F:transketolase activity"/>
    <property type="evidence" value="ECO:0007669"/>
    <property type="project" value="UniProtKB-UniRule"/>
</dbReference>
<feature type="binding site" evidence="14">
    <location>
        <position position="358"/>
    </location>
    <ligand>
        <name>substrate</name>
    </ligand>
</feature>
<feature type="binding site" evidence="15">
    <location>
        <position position="261"/>
    </location>
    <ligand>
        <name>thiamine diphosphate</name>
        <dbReference type="ChEBI" id="CHEBI:58937"/>
    </ligand>
</feature>
<feature type="binding site" evidence="16">
    <location>
        <position position="187"/>
    </location>
    <ligand>
        <name>Mg(2+)</name>
        <dbReference type="ChEBI" id="CHEBI:18420"/>
    </ligand>
</feature>
<dbReference type="Proteomes" id="UP000195442">
    <property type="component" value="Unassembled WGS sequence"/>
</dbReference>
<evidence type="ECO:0000259" key="19">
    <source>
        <dbReference type="SMART" id="SM00861"/>
    </source>
</evidence>
<dbReference type="InterPro" id="IPR029061">
    <property type="entry name" value="THDP-binding"/>
</dbReference>
<comment type="catalytic activity">
    <reaction evidence="11 18">
        <text>D-sedoheptulose 7-phosphate + D-glyceraldehyde 3-phosphate = aldehydo-D-ribose 5-phosphate + D-xylulose 5-phosphate</text>
        <dbReference type="Rhea" id="RHEA:10508"/>
        <dbReference type="ChEBI" id="CHEBI:57483"/>
        <dbReference type="ChEBI" id="CHEBI:57737"/>
        <dbReference type="ChEBI" id="CHEBI:58273"/>
        <dbReference type="ChEBI" id="CHEBI:59776"/>
        <dbReference type="EC" id="2.2.1.1"/>
    </reaction>
</comment>
<dbReference type="PANTHER" id="PTHR43522">
    <property type="entry name" value="TRANSKETOLASE"/>
    <property type="match status" value="1"/>
</dbReference>
<dbReference type="Gene3D" id="3.40.50.920">
    <property type="match status" value="1"/>
</dbReference>
<comment type="cofactor">
    <cofactor evidence="2">
        <name>Co(2+)</name>
        <dbReference type="ChEBI" id="CHEBI:48828"/>
    </cofactor>
</comment>
<dbReference type="PROSITE" id="PS00801">
    <property type="entry name" value="TRANSKETOLASE_1"/>
    <property type="match status" value="1"/>
</dbReference>
<dbReference type="FunFam" id="3.40.50.970:FF:000003">
    <property type="entry name" value="Transketolase"/>
    <property type="match status" value="1"/>
</dbReference>
<proteinExistence type="inferred from homology"/>
<dbReference type="NCBIfam" id="TIGR00232">
    <property type="entry name" value="tktlase_bact"/>
    <property type="match status" value="1"/>
</dbReference>
<comment type="similarity">
    <text evidence="3 18">Belongs to the transketolase family.</text>
</comment>
<evidence type="ECO:0000256" key="14">
    <source>
        <dbReference type="PIRSR" id="PIRSR605478-2"/>
    </source>
</evidence>
<dbReference type="Pfam" id="PF00456">
    <property type="entry name" value="Transketolase_N"/>
    <property type="match status" value="1"/>
</dbReference>
<dbReference type="AlphaFoldDB" id="A0A1R4H2G4"/>
<dbReference type="PROSITE" id="PS00802">
    <property type="entry name" value="TRANSKETOLASE_2"/>
    <property type="match status" value="1"/>
</dbReference>
<dbReference type="InterPro" id="IPR020826">
    <property type="entry name" value="Transketolase_BS"/>
</dbReference>
<evidence type="ECO:0000313" key="20">
    <source>
        <dbReference type="EMBL" id="SJM90413.1"/>
    </source>
</evidence>
<evidence type="ECO:0000256" key="3">
    <source>
        <dbReference type="ARBA" id="ARBA00007131"/>
    </source>
</evidence>
<dbReference type="Gene3D" id="3.40.50.970">
    <property type="match status" value="2"/>
</dbReference>
<evidence type="ECO:0000256" key="17">
    <source>
        <dbReference type="PIRSR" id="PIRSR605478-5"/>
    </source>
</evidence>
<protein>
    <recommendedName>
        <fullName evidence="5 12">Transketolase</fullName>
        <ecNumber evidence="5 12">2.2.1.1</ecNumber>
    </recommendedName>
</protein>
<dbReference type="InterPro" id="IPR049557">
    <property type="entry name" value="Transketolase_CS"/>
</dbReference>
<dbReference type="SUPFAM" id="SSF52518">
    <property type="entry name" value="Thiamin diphosphate-binding fold (THDP-binding)"/>
    <property type="match status" value="2"/>
</dbReference>
<comment type="cofactor">
    <cofactor evidence="16">
        <name>Mg(2+)</name>
        <dbReference type="ChEBI" id="CHEBI:18420"/>
    </cofactor>
    <text evidence="16">Binds 1 Mg(2+) ion per subunit. Can also utilize other divalent metal cations, such as Ca(2+), Mn(2+) and Co(2+).</text>
</comment>
<comment type="cofactor">
    <cofactor evidence="1">
        <name>Ca(2+)</name>
        <dbReference type="ChEBI" id="CHEBI:29108"/>
    </cofactor>
</comment>
<evidence type="ECO:0000256" key="11">
    <source>
        <dbReference type="ARBA" id="ARBA00049473"/>
    </source>
</evidence>
<keyword evidence="10 15" id="KW-0786">Thiamine pyrophosphate</keyword>
<dbReference type="FunFam" id="3.40.50.970:FF:000004">
    <property type="entry name" value="Transketolase"/>
    <property type="match status" value="1"/>
</dbReference>
<sequence>MTSRRELANAIRALSMDAVQKANSGHPGAPMGMADIAEVLWNDFMSHNPTNPSWSNRDRFVLSNGHGSMLIYSLLHLTGYALPIEELKQFRQLHSKTAGHPEYGYAPGVETTTGPLGQGITNAVGMAIAEKALAAQFNRDGHEIVNHKTYTFLGDGCLMEGISHEACSLAGTLGLGNLIAFWDDNGISIDGHVDGWFTDNTPMRFEAYGWHVVADVDGHDPVAVSNAIKAAHAVTDKPSMICCKTIIGFGSPNKAGSHACHGAALGQAEVDLTKEALGWKYGAFEVPAEVYAGWDAKAKGTAAEKAWDAKFAAYQAAHPELASEFTRRMAGDLPANWAADADAFVAAVNAEAKTTATRLSSLAAIEGFANLLPEIFGGSADLGCSNMTEWKGHRPMRANKPDANYINYGVREFGMSAMMNGLALHGGVIPFGATFLMFSEYARNALRMASLMKIRSIFVYTHDSIGLGEDGPTHQPVEQTATLRLIPGIQVWRPCDAVETTISWKAAIERQNGPSILVFSRQNLPHMPRTQAQIDAISRGAYVLVDTDGQPDAIIIATGSEVELAVKAAAQLKTAGKNIRVVSMPSTNIFDAQDAAYRESVLPACVTKRVAVEAGVTDGWWKYVGTNGKIVGLDRFGESAPAGDLFKEFGFTVENVVKHVEAVL</sequence>
<dbReference type="GO" id="GO:0046872">
    <property type="term" value="F:metal ion binding"/>
    <property type="evidence" value="ECO:0007669"/>
    <property type="project" value="UniProtKB-KW"/>
</dbReference>
<feature type="site" description="Important for catalytic activity" evidence="17">
    <location>
        <position position="261"/>
    </location>
</feature>
<evidence type="ECO:0000256" key="6">
    <source>
        <dbReference type="ARBA" id="ARBA00022679"/>
    </source>
</evidence>
<dbReference type="InterPro" id="IPR009014">
    <property type="entry name" value="Transketo_C/PFOR_II"/>
</dbReference>
<dbReference type="InterPro" id="IPR005474">
    <property type="entry name" value="Transketolase_N"/>
</dbReference>
<evidence type="ECO:0000256" key="16">
    <source>
        <dbReference type="PIRSR" id="PIRSR605478-4"/>
    </source>
</evidence>
<feature type="binding site" evidence="14">
    <location>
        <position position="26"/>
    </location>
    <ligand>
        <name>substrate</name>
    </ligand>
</feature>
<dbReference type="InterPro" id="IPR055152">
    <property type="entry name" value="Transketolase-like_C_2"/>
</dbReference>
<evidence type="ECO:0000256" key="8">
    <source>
        <dbReference type="ARBA" id="ARBA00022837"/>
    </source>
</evidence>
<keyword evidence="6 18" id="KW-0808">Transferase</keyword>
<feature type="binding site" evidence="15">
    <location>
        <position position="185"/>
    </location>
    <ligand>
        <name>thiamine diphosphate</name>
        <dbReference type="ChEBI" id="CHEBI:58937"/>
    </ligand>
</feature>
<dbReference type="OrthoDB" id="8732661at2"/>
<accession>A0A1R4H2G4</accession>
<dbReference type="SMART" id="SM00861">
    <property type="entry name" value="Transket_pyr"/>
    <property type="match status" value="1"/>
</dbReference>
<evidence type="ECO:0000256" key="7">
    <source>
        <dbReference type="ARBA" id="ARBA00022723"/>
    </source>
</evidence>
<dbReference type="PANTHER" id="PTHR43522:SF2">
    <property type="entry name" value="TRANSKETOLASE 1-RELATED"/>
    <property type="match status" value="1"/>
</dbReference>
<feature type="binding site" evidence="16">
    <location>
        <position position="185"/>
    </location>
    <ligand>
        <name>Mg(2+)</name>
        <dbReference type="ChEBI" id="CHEBI:18420"/>
    </ligand>
</feature>
<comment type="cofactor">
    <cofactor evidence="18">
        <name>Mg(2+)</name>
        <dbReference type="ChEBI" id="CHEBI:18420"/>
    </cofactor>
    <cofactor evidence="18">
        <name>Ca(2+)</name>
        <dbReference type="ChEBI" id="CHEBI:29108"/>
    </cofactor>
    <cofactor evidence="18">
        <name>Mn(2+)</name>
        <dbReference type="ChEBI" id="CHEBI:29035"/>
    </cofactor>
    <cofactor evidence="18">
        <name>Co(2+)</name>
        <dbReference type="ChEBI" id="CHEBI:48828"/>
    </cofactor>
    <text evidence="18">Binds 1 Mg(2+) ion per subunit. Can also utilize other divalent metal cations, such as Ca(2+), Mn(2+) and Co(2+).</text>
</comment>
<feature type="site" description="Important for catalytic activity" evidence="17">
    <location>
        <position position="26"/>
    </location>
</feature>
<dbReference type="EMBL" id="FUKJ01000074">
    <property type="protein sequence ID" value="SJM90413.1"/>
    <property type="molecule type" value="Genomic_DNA"/>
</dbReference>
<feature type="binding site" evidence="15">
    <location>
        <begin position="114"/>
        <end position="116"/>
    </location>
    <ligand>
        <name>thiamine diphosphate</name>
        <dbReference type="ChEBI" id="CHEBI:58937"/>
    </ligand>
</feature>
<keyword evidence="7 16" id="KW-0479">Metal-binding</keyword>
<organism evidence="20 21">
    <name type="scientific">Crenothrix polyspora</name>
    <dbReference type="NCBI Taxonomy" id="360316"/>
    <lineage>
        <taxon>Bacteria</taxon>
        <taxon>Pseudomonadati</taxon>
        <taxon>Pseudomonadota</taxon>
        <taxon>Gammaproteobacteria</taxon>
        <taxon>Methylococcales</taxon>
        <taxon>Crenotrichaceae</taxon>
        <taxon>Crenothrix</taxon>
    </lineage>
</organism>
<dbReference type="Pfam" id="PF02779">
    <property type="entry name" value="Transket_pyr"/>
    <property type="match status" value="1"/>
</dbReference>
<evidence type="ECO:0000256" key="15">
    <source>
        <dbReference type="PIRSR" id="PIRSR605478-3"/>
    </source>
</evidence>
<feature type="domain" description="Transketolase-like pyrimidine-binding" evidence="19">
    <location>
        <begin position="355"/>
        <end position="526"/>
    </location>
</feature>
<dbReference type="EC" id="2.2.1.1" evidence="5 12"/>
<feature type="binding site" evidence="14">
    <location>
        <position position="462"/>
    </location>
    <ligand>
        <name>substrate</name>
    </ligand>
</feature>
<evidence type="ECO:0000256" key="4">
    <source>
        <dbReference type="ARBA" id="ARBA00011738"/>
    </source>
</evidence>
<dbReference type="CDD" id="cd02012">
    <property type="entry name" value="TPP_TK"/>
    <property type="match status" value="1"/>
</dbReference>
<keyword evidence="21" id="KW-1185">Reference proteome</keyword>
<keyword evidence="8 18" id="KW-0106">Calcium</keyword>
<dbReference type="FunFam" id="3.40.50.920:FF:000003">
    <property type="entry name" value="Transketolase"/>
    <property type="match status" value="1"/>
</dbReference>
<evidence type="ECO:0000256" key="9">
    <source>
        <dbReference type="ARBA" id="ARBA00022842"/>
    </source>
</evidence>
<keyword evidence="9 16" id="KW-0460">Magnesium</keyword>
<dbReference type="SUPFAM" id="SSF52922">
    <property type="entry name" value="TK C-terminal domain-like"/>
    <property type="match status" value="1"/>
</dbReference>
<comment type="subunit">
    <text evidence="4 18">Homodimer.</text>
</comment>
<reference evidence="21" key="1">
    <citation type="submission" date="2017-02" db="EMBL/GenBank/DDBJ databases">
        <authorList>
            <person name="Daims H."/>
        </authorList>
    </citation>
    <scope>NUCLEOTIDE SEQUENCE [LARGE SCALE GENOMIC DNA]</scope>
</reference>
<evidence type="ECO:0000256" key="1">
    <source>
        <dbReference type="ARBA" id="ARBA00001913"/>
    </source>
</evidence>
<feature type="binding site" evidence="15">
    <location>
        <position position="66"/>
    </location>
    <ligand>
        <name>thiamine diphosphate</name>
        <dbReference type="ChEBI" id="CHEBI:58937"/>
    </ligand>
</feature>
<evidence type="ECO:0000256" key="2">
    <source>
        <dbReference type="ARBA" id="ARBA00001941"/>
    </source>
</evidence>
<feature type="binding site" evidence="16">
    <location>
        <position position="155"/>
    </location>
    <ligand>
        <name>Mg(2+)</name>
        <dbReference type="ChEBI" id="CHEBI:18420"/>
    </ligand>
</feature>
<feature type="active site" description="Proton donor" evidence="13">
    <location>
        <position position="412"/>
    </location>
</feature>
<gene>
    <name evidence="20" type="primary">tktA</name>
    <name evidence="20" type="ORF">CRENPOLYSF2_1650005</name>
</gene>
<dbReference type="GO" id="GO:0005829">
    <property type="term" value="C:cytosol"/>
    <property type="evidence" value="ECO:0007669"/>
    <property type="project" value="TreeGrafter"/>
</dbReference>
<evidence type="ECO:0000313" key="21">
    <source>
        <dbReference type="Proteomes" id="UP000195442"/>
    </source>
</evidence>
<feature type="binding site" evidence="14">
    <location>
        <position position="385"/>
    </location>
    <ligand>
        <name>substrate</name>
    </ligand>
</feature>
<dbReference type="InterPro" id="IPR033247">
    <property type="entry name" value="Transketolase_fam"/>
</dbReference>
<evidence type="ECO:0000256" key="18">
    <source>
        <dbReference type="RuleBase" id="RU004996"/>
    </source>
</evidence>
<dbReference type="InterPro" id="IPR005478">
    <property type="entry name" value="Transketolase_bac-like"/>
</dbReference>
<dbReference type="RefSeq" id="WP_087146081.1">
    <property type="nucleotide sequence ID" value="NZ_FUKJ01000074.1"/>
</dbReference>